<accession>A0ABQ5ACG9</accession>
<dbReference type="GO" id="GO:0003964">
    <property type="term" value="F:RNA-directed DNA polymerase activity"/>
    <property type="evidence" value="ECO:0007669"/>
    <property type="project" value="UniProtKB-KW"/>
</dbReference>
<evidence type="ECO:0000313" key="2">
    <source>
        <dbReference type="EMBL" id="GJS98847.1"/>
    </source>
</evidence>
<dbReference type="CDD" id="cd06222">
    <property type="entry name" value="RNase_H_like"/>
    <property type="match status" value="1"/>
</dbReference>
<dbReference type="SUPFAM" id="SSF53098">
    <property type="entry name" value="Ribonuclease H-like"/>
    <property type="match status" value="1"/>
</dbReference>
<dbReference type="Pfam" id="PF13456">
    <property type="entry name" value="RVT_3"/>
    <property type="match status" value="1"/>
</dbReference>
<sequence length="621" mass="69858">MLKNGHGEWVEDPHVLNQLIRNHFEDVYRSCSSSGTRDFSDILACVESVVSNNINSSLESPVTNCEIHKAVKELGALGALKAPGKDGFPGPFFQRYWHIVGDSVIMAVKQFFEAGIMPPMLNKTLVVLIPKVPCPEQIGQFRPISLSFIPGRLIQDSIVIANEAFHYIRNKKKGSQQFMALKLDLSKAFDRVEWDLLLESLKRLADVLSKMINNALNNTLLLDMKMARECQLMHHVKRFFWGGDAHEKHIHRVKWERLSRPKEEGELGFRDLYAFNLALLAKQARKGSRPSWLWQSLLQGRESFSRAYDGNPFDNSSLVSDFISDGAWNMSKLKAHVSDEEANFIAEIPISCTHTNDRIIWHYDVKGNYTVKSGYRMEYKGYAKDQDLLVKIETIEHVFFECPWTKSVWFGSNYVLRADNLSGDFTSRISSLIDIFTSKSQALKLLAYIAITSWNIWKSRNKFIFKHTPLCPSQVISASNVMQSEFAYVSSLSPTPPFLLNQGAIGIIARDSEGAILAVIGERCHASSALAMELLAIRNACNLALTNGWVGAIIESDSTDTIALSSSECVPPWALGVIVADIRDWASRLNLQFSWVRCTCNRVAHHVAGIALKYVTNFSGM</sequence>
<dbReference type="Gene3D" id="3.30.420.10">
    <property type="entry name" value="Ribonuclease H-like superfamily/Ribonuclease H"/>
    <property type="match status" value="1"/>
</dbReference>
<reference evidence="2" key="1">
    <citation type="journal article" date="2022" name="Int. J. Mol. Sci.">
        <title>Draft Genome of Tanacetum Coccineum: Genomic Comparison of Closely Related Tanacetum-Family Plants.</title>
        <authorList>
            <person name="Yamashiro T."/>
            <person name="Shiraishi A."/>
            <person name="Nakayama K."/>
            <person name="Satake H."/>
        </authorList>
    </citation>
    <scope>NUCLEOTIDE SEQUENCE</scope>
</reference>
<comment type="caution">
    <text evidence="2">The sequence shown here is derived from an EMBL/GenBank/DDBJ whole genome shotgun (WGS) entry which is preliminary data.</text>
</comment>
<proteinExistence type="predicted"/>
<feature type="domain" description="RNase H type-1" evidence="1">
    <location>
        <begin position="501"/>
        <end position="608"/>
    </location>
</feature>
<keyword evidence="2" id="KW-0695">RNA-directed DNA polymerase</keyword>
<dbReference type="InterPro" id="IPR002156">
    <property type="entry name" value="RNaseH_domain"/>
</dbReference>
<keyword evidence="2" id="KW-0548">Nucleotidyltransferase</keyword>
<dbReference type="Proteomes" id="UP001151760">
    <property type="component" value="Unassembled WGS sequence"/>
</dbReference>
<keyword evidence="3" id="KW-1185">Reference proteome</keyword>
<evidence type="ECO:0000313" key="3">
    <source>
        <dbReference type="Proteomes" id="UP001151760"/>
    </source>
</evidence>
<reference evidence="2" key="2">
    <citation type="submission" date="2022-01" db="EMBL/GenBank/DDBJ databases">
        <authorList>
            <person name="Yamashiro T."/>
            <person name="Shiraishi A."/>
            <person name="Satake H."/>
            <person name="Nakayama K."/>
        </authorList>
    </citation>
    <scope>NUCLEOTIDE SEQUENCE</scope>
</reference>
<protein>
    <submittedName>
        <fullName evidence="2">Reverse transcriptase</fullName>
    </submittedName>
</protein>
<evidence type="ECO:0000259" key="1">
    <source>
        <dbReference type="Pfam" id="PF13456"/>
    </source>
</evidence>
<dbReference type="EMBL" id="BQNB010012075">
    <property type="protein sequence ID" value="GJS98847.1"/>
    <property type="molecule type" value="Genomic_DNA"/>
</dbReference>
<dbReference type="InterPro" id="IPR012337">
    <property type="entry name" value="RNaseH-like_sf"/>
</dbReference>
<name>A0ABQ5ACG9_9ASTR</name>
<dbReference type="InterPro" id="IPR036397">
    <property type="entry name" value="RNaseH_sf"/>
</dbReference>
<dbReference type="PANTHER" id="PTHR33116">
    <property type="entry name" value="REVERSE TRANSCRIPTASE ZINC-BINDING DOMAIN-CONTAINING PROTEIN-RELATED-RELATED"/>
    <property type="match status" value="1"/>
</dbReference>
<gene>
    <name evidence="2" type="ORF">Tco_0820017</name>
</gene>
<dbReference type="PANTHER" id="PTHR33116:SF86">
    <property type="entry name" value="REVERSE TRANSCRIPTASE DOMAIN-CONTAINING PROTEIN"/>
    <property type="match status" value="1"/>
</dbReference>
<dbReference type="InterPro" id="IPR044730">
    <property type="entry name" value="RNase_H-like_dom_plant"/>
</dbReference>
<organism evidence="2 3">
    <name type="scientific">Tanacetum coccineum</name>
    <dbReference type="NCBI Taxonomy" id="301880"/>
    <lineage>
        <taxon>Eukaryota</taxon>
        <taxon>Viridiplantae</taxon>
        <taxon>Streptophyta</taxon>
        <taxon>Embryophyta</taxon>
        <taxon>Tracheophyta</taxon>
        <taxon>Spermatophyta</taxon>
        <taxon>Magnoliopsida</taxon>
        <taxon>eudicotyledons</taxon>
        <taxon>Gunneridae</taxon>
        <taxon>Pentapetalae</taxon>
        <taxon>asterids</taxon>
        <taxon>campanulids</taxon>
        <taxon>Asterales</taxon>
        <taxon>Asteraceae</taxon>
        <taxon>Asteroideae</taxon>
        <taxon>Anthemideae</taxon>
        <taxon>Anthemidinae</taxon>
        <taxon>Tanacetum</taxon>
    </lineage>
</organism>
<keyword evidence="2" id="KW-0808">Transferase</keyword>